<organism evidence="1 2">
    <name type="scientific">Artomyces pyxidatus</name>
    <dbReference type="NCBI Taxonomy" id="48021"/>
    <lineage>
        <taxon>Eukaryota</taxon>
        <taxon>Fungi</taxon>
        <taxon>Dikarya</taxon>
        <taxon>Basidiomycota</taxon>
        <taxon>Agaricomycotina</taxon>
        <taxon>Agaricomycetes</taxon>
        <taxon>Russulales</taxon>
        <taxon>Auriscalpiaceae</taxon>
        <taxon>Artomyces</taxon>
    </lineage>
</organism>
<protein>
    <submittedName>
        <fullName evidence="1">Uncharacterized protein</fullName>
    </submittedName>
</protein>
<sequence>MQATETTLHSTCTSSTPSSPSLLPSASSFTRNPMATLPDATHAHSTPTSTVKRVHRSPLVKQTSYVYAPPSHRLLYRGALSVPGSGLLLEGLSFTVPINNTRSPGVNLLENILALTLESMRGRTLTLSGTSRVDSVYLDKSGEVALDIHPAAILSRLYLENTLCSTPITAAEGTTDIGVRITLGDPDEEESSDILVYGQLPASGTPNSDLPSSSSSPSPSATASCLQLMAARILPNPPPPAVRLPRPDDPSPRLPPLISFGKKRLLDVDEEEADDAEEVDAIGSKKRKTSVLGRTLSRSSTLETDPNLRRARDVMTRIPKADGDFLRADDGPRSQSQPLSRAKSFNRAKSLKDVDVFKVPSLPLSVTAGGINSSTKGKAKIPDIVKELEKANKTSIKRAASDRLSNYGIDKNHPDFKEVWGFIYRGTEFALRSQMQTRALDGRTVDKIVRAHAEMYVHVPFLGSQDSLRSSRKDSHAGGGGVS</sequence>
<reference evidence="1" key="1">
    <citation type="submission" date="2021-03" db="EMBL/GenBank/DDBJ databases">
        <authorList>
            <consortium name="DOE Joint Genome Institute"/>
            <person name="Ahrendt S."/>
            <person name="Looney B.P."/>
            <person name="Miyauchi S."/>
            <person name="Morin E."/>
            <person name="Drula E."/>
            <person name="Courty P.E."/>
            <person name="Chicoki N."/>
            <person name="Fauchery L."/>
            <person name="Kohler A."/>
            <person name="Kuo A."/>
            <person name="Labutti K."/>
            <person name="Pangilinan J."/>
            <person name="Lipzen A."/>
            <person name="Riley R."/>
            <person name="Andreopoulos W."/>
            <person name="He G."/>
            <person name="Johnson J."/>
            <person name="Barry K.W."/>
            <person name="Grigoriev I.V."/>
            <person name="Nagy L."/>
            <person name="Hibbett D."/>
            <person name="Henrissat B."/>
            <person name="Matheny P.B."/>
            <person name="Labbe J."/>
            <person name="Martin F."/>
        </authorList>
    </citation>
    <scope>NUCLEOTIDE SEQUENCE</scope>
    <source>
        <strain evidence="1">HHB10654</strain>
    </source>
</reference>
<proteinExistence type="predicted"/>
<feature type="non-terminal residue" evidence="1">
    <location>
        <position position="1"/>
    </location>
</feature>
<gene>
    <name evidence="1" type="ORF">BV25DRAFT_1992891</name>
</gene>
<name>A0ACB8SXF6_9AGAM</name>
<dbReference type="Proteomes" id="UP000814140">
    <property type="component" value="Unassembled WGS sequence"/>
</dbReference>
<reference evidence="1" key="2">
    <citation type="journal article" date="2022" name="New Phytol.">
        <title>Evolutionary transition to the ectomycorrhizal habit in the genomes of a hyperdiverse lineage of mushroom-forming fungi.</title>
        <authorList>
            <person name="Looney B."/>
            <person name="Miyauchi S."/>
            <person name="Morin E."/>
            <person name="Drula E."/>
            <person name="Courty P.E."/>
            <person name="Kohler A."/>
            <person name="Kuo A."/>
            <person name="LaButti K."/>
            <person name="Pangilinan J."/>
            <person name="Lipzen A."/>
            <person name="Riley R."/>
            <person name="Andreopoulos W."/>
            <person name="He G."/>
            <person name="Johnson J."/>
            <person name="Nolan M."/>
            <person name="Tritt A."/>
            <person name="Barry K.W."/>
            <person name="Grigoriev I.V."/>
            <person name="Nagy L.G."/>
            <person name="Hibbett D."/>
            <person name="Henrissat B."/>
            <person name="Matheny P.B."/>
            <person name="Labbe J."/>
            <person name="Martin F.M."/>
        </authorList>
    </citation>
    <scope>NUCLEOTIDE SEQUENCE</scope>
    <source>
        <strain evidence="1">HHB10654</strain>
    </source>
</reference>
<accession>A0ACB8SXF6</accession>
<evidence type="ECO:0000313" key="2">
    <source>
        <dbReference type="Proteomes" id="UP000814140"/>
    </source>
</evidence>
<keyword evidence="2" id="KW-1185">Reference proteome</keyword>
<dbReference type="EMBL" id="MU277218">
    <property type="protein sequence ID" value="KAI0060596.1"/>
    <property type="molecule type" value="Genomic_DNA"/>
</dbReference>
<comment type="caution">
    <text evidence="1">The sequence shown here is derived from an EMBL/GenBank/DDBJ whole genome shotgun (WGS) entry which is preliminary data.</text>
</comment>
<evidence type="ECO:0000313" key="1">
    <source>
        <dbReference type="EMBL" id="KAI0060596.1"/>
    </source>
</evidence>